<dbReference type="Gene3D" id="1.10.10.60">
    <property type="entry name" value="Homeodomain-like"/>
    <property type="match status" value="1"/>
</dbReference>
<dbReference type="AlphaFoldDB" id="A0AA35T1P3"/>
<protein>
    <submittedName>
        <fullName evidence="2">Uncharacterized protein</fullName>
    </submittedName>
</protein>
<sequence>MEDLASEESDSEESAVVTESASSRYEVHSASRARRVTARQKAILGAHYNAGMKGVGELYSTRMASAAREAGLEVDQVKNWIKKRNFIKRHAKVPDLASGGAKRLKLTACQVFMQDFGKTKGE</sequence>
<evidence type="ECO:0000313" key="3">
    <source>
        <dbReference type="Proteomes" id="UP001174909"/>
    </source>
</evidence>
<evidence type="ECO:0000256" key="1">
    <source>
        <dbReference type="SAM" id="MobiDB-lite"/>
    </source>
</evidence>
<proteinExistence type="predicted"/>
<gene>
    <name evidence="2" type="ORF">GBAR_LOCUS21891</name>
</gene>
<dbReference type="EMBL" id="CASHTH010003033">
    <property type="protein sequence ID" value="CAI8039363.1"/>
    <property type="molecule type" value="Genomic_DNA"/>
</dbReference>
<accession>A0AA35T1P3</accession>
<organism evidence="2 3">
    <name type="scientific">Geodia barretti</name>
    <name type="common">Barrett's horny sponge</name>
    <dbReference type="NCBI Taxonomy" id="519541"/>
    <lineage>
        <taxon>Eukaryota</taxon>
        <taxon>Metazoa</taxon>
        <taxon>Porifera</taxon>
        <taxon>Demospongiae</taxon>
        <taxon>Heteroscleromorpha</taxon>
        <taxon>Tetractinellida</taxon>
        <taxon>Astrophorina</taxon>
        <taxon>Geodiidae</taxon>
        <taxon>Geodia</taxon>
    </lineage>
</organism>
<keyword evidence="3" id="KW-1185">Reference proteome</keyword>
<feature type="compositionally biased region" description="Low complexity" evidence="1">
    <location>
        <begin position="14"/>
        <end position="23"/>
    </location>
</feature>
<reference evidence="2" key="1">
    <citation type="submission" date="2023-03" db="EMBL/GenBank/DDBJ databases">
        <authorList>
            <person name="Steffen K."/>
            <person name="Cardenas P."/>
        </authorList>
    </citation>
    <scope>NUCLEOTIDE SEQUENCE</scope>
</reference>
<feature type="region of interest" description="Disordered" evidence="1">
    <location>
        <begin position="1"/>
        <end position="31"/>
    </location>
</feature>
<comment type="caution">
    <text evidence="2">The sequence shown here is derived from an EMBL/GenBank/DDBJ whole genome shotgun (WGS) entry which is preliminary data.</text>
</comment>
<dbReference type="Proteomes" id="UP001174909">
    <property type="component" value="Unassembled WGS sequence"/>
</dbReference>
<name>A0AA35T1P3_GEOBA</name>
<evidence type="ECO:0000313" key="2">
    <source>
        <dbReference type="EMBL" id="CAI8039363.1"/>
    </source>
</evidence>
<feature type="compositionally biased region" description="Acidic residues" evidence="1">
    <location>
        <begin position="1"/>
        <end position="13"/>
    </location>
</feature>